<evidence type="ECO:0000256" key="1">
    <source>
        <dbReference type="SAM" id="MobiDB-lite"/>
    </source>
</evidence>
<dbReference type="InterPro" id="IPR012338">
    <property type="entry name" value="Beta-lactam/transpept-like"/>
</dbReference>
<dbReference type="Proteomes" id="UP000076976">
    <property type="component" value="Unassembled WGS sequence"/>
</dbReference>
<dbReference type="EMBL" id="LQZG01000001">
    <property type="protein sequence ID" value="OAB88668.1"/>
    <property type="molecule type" value="Genomic_DNA"/>
</dbReference>
<dbReference type="PANTHER" id="PTHR35333:SF3">
    <property type="entry name" value="BETA-LACTAMASE-TYPE TRANSPEPTIDASE FOLD CONTAINING PROTEIN"/>
    <property type="match status" value="1"/>
</dbReference>
<dbReference type="GO" id="GO:0046677">
    <property type="term" value="P:response to antibiotic"/>
    <property type="evidence" value="ECO:0007669"/>
    <property type="project" value="InterPro"/>
</dbReference>
<dbReference type="InterPro" id="IPR000871">
    <property type="entry name" value="Beta-lactam_class-A"/>
</dbReference>
<organism evidence="3 4">
    <name type="scientific">Janibacter melonis</name>
    <dbReference type="NCBI Taxonomy" id="262209"/>
    <lineage>
        <taxon>Bacteria</taxon>
        <taxon>Bacillati</taxon>
        <taxon>Actinomycetota</taxon>
        <taxon>Actinomycetes</taxon>
        <taxon>Micrococcales</taxon>
        <taxon>Intrasporangiaceae</taxon>
        <taxon>Janibacter</taxon>
    </lineage>
</organism>
<protein>
    <recommendedName>
        <fullName evidence="5">Serine hydrolase</fullName>
    </recommendedName>
</protein>
<evidence type="ECO:0000313" key="4">
    <source>
        <dbReference type="Proteomes" id="UP000076976"/>
    </source>
</evidence>
<dbReference type="RefSeq" id="WP_083968269.1">
    <property type="nucleotide sequence ID" value="NZ_LQZG01000001.1"/>
</dbReference>
<dbReference type="SUPFAM" id="SSF56601">
    <property type="entry name" value="beta-lactamase/transpeptidase-like"/>
    <property type="match status" value="1"/>
</dbReference>
<evidence type="ECO:0000256" key="2">
    <source>
        <dbReference type="SAM" id="SignalP"/>
    </source>
</evidence>
<dbReference type="PANTHER" id="PTHR35333">
    <property type="entry name" value="BETA-LACTAMASE"/>
    <property type="match status" value="1"/>
</dbReference>
<dbReference type="STRING" id="262209.AWH69_02395"/>
<dbReference type="GO" id="GO:0008800">
    <property type="term" value="F:beta-lactamase activity"/>
    <property type="evidence" value="ECO:0007669"/>
    <property type="project" value="InterPro"/>
</dbReference>
<evidence type="ECO:0000313" key="3">
    <source>
        <dbReference type="EMBL" id="OAB88668.1"/>
    </source>
</evidence>
<feature type="chain" id="PRO_5038641209" description="Serine hydrolase" evidence="2">
    <location>
        <begin position="26"/>
        <end position="299"/>
    </location>
</feature>
<feature type="region of interest" description="Disordered" evidence="1">
    <location>
        <begin position="26"/>
        <end position="51"/>
    </location>
</feature>
<dbReference type="GO" id="GO:0030655">
    <property type="term" value="P:beta-lactam antibiotic catabolic process"/>
    <property type="evidence" value="ECO:0007669"/>
    <property type="project" value="InterPro"/>
</dbReference>
<evidence type="ECO:0008006" key="5">
    <source>
        <dbReference type="Google" id="ProtNLM"/>
    </source>
</evidence>
<gene>
    <name evidence="3" type="ORF">AWH69_02395</name>
</gene>
<dbReference type="Gene3D" id="3.40.710.10">
    <property type="entry name" value="DD-peptidase/beta-lactamase superfamily"/>
    <property type="match status" value="1"/>
</dbReference>
<comment type="caution">
    <text evidence="3">The sequence shown here is derived from an EMBL/GenBank/DDBJ whole genome shotgun (WGS) entry which is preliminary data.</text>
</comment>
<name>A0A176QG97_9MICO</name>
<feature type="compositionally biased region" description="Low complexity" evidence="1">
    <location>
        <begin position="26"/>
        <end position="47"/>
    </location>
</feature>
<dbReference type="PROSITE" id="PS51257">
    <property type="entry name" value="PROKAR_LIPOPROTEIN"/>
    <property type="match status" value="1"/>
</dbReference>
<feature type="signal peptide" evidence="2">
    <location>
        <begin position="1"/>
        <end position="25"/>
    </location>
</feature>
<keyword evidence="2" id="KW-0732">Signal</keyword>
<proteinExistence type="predicted"/>
<sequence length="299" mass="31019">MSRGARRALVPALAALALAGCTTGAADPAPTTTSAAPSPTSSRSAEPAPERARLDAATRRDLQAVISRHPDEQVSVAVAPVGGSGAPAVVGRDEALPAWSTIKVPLALAATRAAPDDGSVEADVELALTASDNDAALRLWQGLGSPTRAQRAVEDVLADGGDRRTTVQRRSTVAGFSPFGQTRWRASDQARFVAGAVCLRDAETVTDPMGRVLDWQAWGVGRLDGSLVKGGWGPTDDGYVARQLGVMRGAKGEHVVVTMTIRTSSYERGSALGDELAEVLGKHASDLPGGRCEKASHSR</sequence>
<accession>A0A176QG97</accession>
<reference evidence="3 4" key="1">
    <citation type="submission" date="2016-01" db="EMBL/GenBank/DDBJ databases">
        <title>Janibacter melonis strain CD11_4 genome sequencing and assembly.</title>
        <authorList>
            <person name="Nair G.R."/>
            <person name="Kaur G."/>
            <person name="Chander A.M."/>
            <person name="Mayilraj S."/>
        </authorList>
    </citation>
    <scope>NUCLEOTIDE SEQUENCE [LARGE SCALE GENOMIC DNA]</scope>
    <source>
        <strain evidence="3 4">CD11-4</strain>
    </source>
</reference>
<dbReference type="AlphaFoldDB" id="A0A176QG97"/>
<keyword evidence="4" id="KW-1185">Reference proteome</keyword>